<gene>
    <name evidence="6" type="ORF">CYMTET_20568</name>
</gene>
<reference evidence="6 7" key="1">
    <citation type="journal article" date="2015" name="Genome Biol. Evol.">
        <title>Comparative Genomics of a Bacterivorous Green Alga Reveals Evolutionary Causalities and Consequences of Phago-Mixotrophic Mode of Nutrition.</title>
        <authorList>
            <person name="Burns J.A."/>
            <person name="Paasch A."/>
            <person name="Narechania A."/>
            <person name="Kim E."/>
        </authorList>
    </citation>
    <scope>NUCLEOTIDE SEQUENCE [LARGE SCALE GENOMIC DNA]</scope>
    <source>
        <strain evidence="6 7">PLY_AMNH</strain>
    </source>
</reference>
<evidence type="ECO:0000256" key="2">
    <source>
        <dbReference type="ARBA" id="ARBA00022801"/>
    </source>
</evidence>
<protein>
    <submittedName>
        <fullName evidence="6">Uncharacterized protein</fullName>
    </submittedName>
</protein>
<accession>A0AAE0G419</accession>
<evidence type="ECO:0000256" key="3">
    <source>
        <dbReference type="ARBA" id="ARBA00022807"/>
    </source>
</evidence>
<evidence type="ECO:0000256" key="1">
    <source>
        <dbReference type="ARBA" id="ARBA00022670"/>
    </source>
</evidence>
<feature type="compositionally biased region" description="Basic and acidic residues" evidence="5">
    <location>
        <begin position="11"/>
        <end position="28"/>
    </location>
</feature>
<dbReference type="SUPFAM" id="SSF49758">
    <property type="entry name" value="Calpain large subunit, middle domain (domain III)"/>
    <property type="match status" value="4"/>
</dbReference>
<dbReference type="EMBL" id="LGRX02010035">
    <property type="protein sequence ID" value="KAK3271062.1"/>
    <property type="molecule type" value="Genomic_DNA"/>
</dbReference>
<evidence type="ECO:0000256" key="5">
    <source>
        <dbReference type="SAM" id="MobiDB-lite"/>
    </source>
</evidence>
<feature type="region of interest" description="Disordered" evidence="5">
    <location>
        <begin position="1"/>
        <end position="28"/>
    </location>
</feature>
<sequence>ALRRKAAAVRAAEEERKRKREELDAEKSSLEEIRSALARDRVTFEEEMLNTRNQLHADREAFEQEMDQLRIAFAAEMEDKKAYHEMQMVEMQADLVKEKASHEEMVEAWTHKHGAEHGHLHRIKREMDDEAAKRASEAATFAASVTRCLTALEMALARKDEDTGSDLDEVGWRDALTSAMTRANELSWSKMPEVHEMHDLAERKLKIVNLNVEIAEQIKMRCQESDPVTETGLENTILKIRLENLDGIDAELINRSVALSKLRLGINMGNAMEIKRNYRAACGREAGGGKEPFLLKAAEILEQCAATEVLAEALEKREVNALSTALSAAEQVIRNIDPMLISKADKPMELTPGMDVMLVTQVLHATGMQFGFGVEGLVKGLKDVVKQGKAMMNCLLAMAKRKSVLSQETLSSEEWYPTLEMKAENLLELTWRNDEQLQSVYEDATAQLKSLEANLELNRETKQRLNIADASESTGLDVFLDKYNNTVGADREIIRQAQTASALKVGMVNNDLKQINEMIKMLDFARELEPPLVKAGAVQLLRLRAEKELNKALEDVTGGSKMQRRDINALHKAVQQGERAVGLGNDIIATGAKATLVHGNLPSILESAKFLIIQMRAVDDMLQAREDVKKLDSAIQAAEEVEETGKLREASTSIKEEIAENVVILKKMVAMDDLKEAILCGHIPGIKAALDTVQSLKLEDECVDEASRMMQDVRAFALDGALGGYEAGGRREGASWLCNPHYVLEVEHDSPVTFSVTMNEAVDSHMGVYALHAARNNVEFSQLAPDFSEVLGTEYNESISTITLKDAAPDMFPLYFVPSAFNKGVEGKFTLTFVPQTHGIKYKFTKVRKLEDRLVEAMQVADWNWKVDTEGNKNIGVLKELLTQTDSLHIENEVVDKSRRFLTKLQREETLAAAIKGVEQAREYQDEMEQPELVEVLSLALQECRGDGVADLDPDILGYGKQMLEQLQAEQSMRDTCVERDVPGLEYAIGRGQDADSNHKIVAKYTAKLRFFKAEDALNLALADLPEFDFDELSAAFSRAKAVGLSGEVMDEAERLLAMPGTIPLEFTEKFAAGGAYGLDSWLSNPQYQVQVTSSKVQKITVSMTTDHVKEKEEGSAEGAVASVEAEAAALAASEQPTDPHAFAIHVMAVSKPDWQQAAADGSGGTKLLMHTEYTCQAKTVTFTIKPDQTYFVVPSLHEPGAEHQYTLQFHQPCQRATGELLCKVVPVQMLQGILHDLKMLLVPRYGPASPEVLEACDRAEVVLNKAKTLGLYKTPKAEQVASRIAQLEAVALMEQANTDKDIERLQQNIELARQVKAPMEIVKQYRVALQRYIMDNELQEAIESMHGLGDDPLSESHARLQAAIDTSKIIQWNSPFVEEATAITEKFFVRSICDEFSTADGTAGGRWELGQFRDNPQFQVVLQGKQKQTVAISVVKGGDPPSRSALVDAEGAAEEGSSARDSARGSKRGRRDSSEGRVPGDLQDEDNEEEEEDLFEEFAVRVATNTSEWAPGGLGLGFSTLYESAYSANMKYIVLELDPSAGPFYIVPSTYDRHQEGTFTISIMSQPGTDISMSRIFPLRAKFEFEGKWDKGRGGPYSKNGENIKGKKFKVGGTWMQNPQFRVYLNHHIAGPNAAQRPTVTEANITVVLFTPIPDAMSGLHLMRNKQCQFYNEHVEVLASRYQILVDRTPVYAQTPEIQGNFVLQESHGVKGANDMGGSDTAFPFFVIPSLHDKSMGGNFYLSVYSDQDILVEMLNDSERKV</sequence>
<dbReference type="Proteomes" id="UP001190700">
    <property type="component" value="Unassembled WGS sequence"/>
</dbReference>
<proteinExistence type="predicted"/>
<name>A0AAE0G419_9CHLO</name>
<keyword evidence="3" id="KW-0788">Thiol protease</keyword>
<keyword evidence="2" id="KW-0378">Hydrolase</keyword>
<comment type="caution">
    <text evidence="6">The sequence shown here is derived from an EMBL/GenBank/DDBJ whole genome shotgun (WGS) entry which is preliminary data.</text>
</comment>
<evidence type="ECO:0000313" key="7">
    <source>
        <dbReference type="Proteomes" id="UP001190700"/>
    </source>
</evidence>
<feature type="non-terminal residue" evidence="6">
    <location>
        <position position="1"/>
    </location>
</feature>
<evidence type="ECO:0000256" key="4">
    <source>
        <dbReference type="SAM" id="Coils"/>
    </source>
</evidence>
<dbReference type="GO" id="GO:0004197">
    <property type="term" value="F:cysteine-type endopeptidase activity"/>
    <property type="evidence" value="ECO:0007669"/>
    <property type="project" value="TreeGrafter"/>
</dbReference>
<dbReference type="PANTHER" id="PTHR46143">
    <property type="entry name" value="CALPAIN-7"/>
    <property type="match status" value="1"/>
</dbReference>
<dbReference type="InterPro" id="IPR051297">
    <property type="entry name" value="PalB/RIM13"/>
</dbReference>
<feature type="compositionally biased region" description="Acidic residues" evidence="5">
    <location>
        <begin position="1483"/>
        <end position="1494"/>
    </location>
</feature>
<organism evidence="6 7">
    <name type="scientific">Cymbomonas tetramitiformis</name>
    <dbReference type="NCBI Taxonomy" id="36881"/>
    <lineage>
        <taxon>Eukaryota</taxon>
        <taxon>Viridiplantae</taxon>
        <taxon>Chlorophyta</taxon>
        <taxon>Pyramimonadophyceae</taxon>
        <taxon>Pyramimonadales</taxon>
        <taxon>Pyramimonadaceae</taxon>
        <taxon>Cymbomonas</taxon>
    </lineage>
</organism>
<keyword evidence="4" id="KW-0175">Coiled coil</keyword>
<dbReference type="Gene3D" id="2.60.120.380">
    <property type="match status" value="3"/>
</dbReference>
<keyword evidence="7" id="KW-1185">Reference proteome</keyword>
<feature type="region of interest" description="Disordered" evidence="5">
    <location>
        <begin position="1436"/>
        <end position="1494"/>
    </location>
</feature>
<dbReference type="GO" id="GO:0006508">
    <property type="term" value="P:proteolysis"/>
    <property type="evidence" value="ECO:0007669"/>
    <property type="project" value="UniProtKB-KW"/>
</dbReference>
<evidence type="ECO:0000313" key="6">
    <source>
        <dbReference type="EMBL" id="KAK3271062.1"/>
    </source>
</evidence>
<feature type="coiled-coil region" evidence="4">
    <location>
        <begin position="434"/>
        <end position="468"/>
    </location>
</feature>
<dbReference type="PANTHER" id="PTHR46143:SF1">
    <property type="entry name" value="CALPAIN-7"/>
    <property type="match status" value="1"/>
</dbReference>
<dbReference type="InterPro" id="IPR036213">
    <property type="entry name" value="Calpain_III_sf"/>
</dbReference>
<keyword evidence="1" id="KW-0645">Protease</keyword>